<comment type="caution">
    <text evidence="1">The sequence shown here is derived from an EMBL/GenBank/DDBJ whole genome shotgun (WGS) entry which is preliminary data.</text>
</comment>
<accession>A0A9P6NSW2</accession>
<sequence length="95" mass="10630">FNGHLKTSTEALHVFLLGVLKYLYCNVMANFPKTKLKEICGQWQSLNIGILNVAPVQPITMTQLSNSLVGKELRVVVQAATFVLLPYLTEEKCHL</sequence>
<keyword evidence="2" id="KW-1185">Reference proteome</keyword>
<dbReference type="PANTHER" id="PTHR31912:SF34">
    <property type="entry name" value="NOTOCHORD-RELATED PROTEIN"/>
    <property type="match status" value="1"/>
</dbReference>
<dbReference type="Proteomes" id="UP000886653">
    <property type="component" value="Unassembled WGS sequence"/>
</dbReference>
<dbReference type="AlphaFoldDB" id="A0A9P6NSW2"/>
<evidence type="ECO:0000313" key="1">
    <source>
        <dbReference type="EMBL" id="KAG0148910.1"/>
    </source>
</evidence>
<feature type="non-terminal residue" evidence="1">
    <location>
        <position position="1"/>
    </location>
</feature>
<dbReference type="OrthoDB" id="2506087at2759"/>
<organism evidence="1 2">
    <name type="scientific">Cronartium quercuum f. sp. fusiforme G11</name>
    <dbReference type="NCBI Taxonomy" id="708437"/>
    <lineage>
        <taxon>Eukaryota</taxon>
        <taxon>Fungi</taxon>
        <taxon>Dikarya</taxon>
        <taxon>Basidiomycota</taxon>
        <taxon>Pucciniomycotina</taxon>
        <taxon>Pucciniomycetes</taxon>
        <taxon>Pucciniales</taxon>
        <taxon>Coleosporiaceae</taxon>
        <taxon>Cronartium</taxon>
    </lineage>
</organism>
<protein>
    <submittedName>
        <fullName evidence="1">Uncharacterized protein</fullName>
    </submittedName>
</protein>
<evidence type="ECO:0000313" key="2">
    <source>
        <dbReference type="Proteomes" id="UP000886653"/>
    </source>
</evidence>
<reference evidence="1" key="1">
    <citation type="submission" date="2013-11" db="EMBL/GenBank/DDBJ databases">
        <title>Genome sequence of the fusiform rust pathogen reveals effectors for host alternation and coevolution with pine.</title>
        <authorList>
            <consortium name="DOE Joint Genome Institute"/>
            <person name="Smith K."/>
            <person name="Pendleton A."/>
            <person name="Kubisiak T."/>
            <person name="Anderson C."/>
            <person name="Salamov A."/>
            <person name="Aerts A."/>
            <person name="Riley R."/>
            <person name="Clum A."/>
            <person name="Lindquist E."/>
            <person name="Ence D."/>
            <person name="Campbell M."/>
            <person name="Kronenberg Z."/>
            <person name="Feau N."/>
            <person name="Dhillon B."/>
            <person name="Hamelin R."/>
            <person name="Burleigh J."/>
            <person name="Smith J."/>
            <person name="Yandell M."/>
            <person name="Nelson C."/>
            <person name="Grigoriev I."/>
            <person name="Davis J."/>
        </authorList>
    </citation>
    <scope>NUCLEOTIDE SEQUENCE</scope>
    <source>
        <strain evidence="1">G11</strain>
    </source>
</reference>
<proteinExistence type="predicted"/>
<name>A0A9P6NSW2_9BASI</name>
<dbReference type="EMBL" id="MU167232">
    <property type="protein sequence ID" value="KAG0148910.1"/>
    <property type="molecule type" value="Genomic_DNA"/>
</dbReference>
<dbReference type="PANTHER" id="PTHR31912">
    <property type="entry name" value="IP13529P"/>
    <property type="match status" value="1"/>
</dbReference>
<gene>
    <name evidence="1" type="ORF">CROQUDRAFT_40683</name>
</gene>